<evidence type="ECO:0000313" key="2">
    <source>
        <dbReference type="Proteomes" id="UP001595912"/>
    </source>
</evidence>
<reference evidence="2" key="1">
    <citation type="journal article" date="2019" name="Int. J. Syst. Evol. Microbiol.">
        <title>The Global Catalogue of Microorganisms (GCM) 10K type strain sequencing project: providing services to taxonomists for standard genome sequencing and annotation.</title>
        <authorList>
            <consortium name="The Broad Institute Genomics Platform"/>
            <consortium name="The Broad Institute Genome Sequencing Center for Infectious Disease"/>
            <person name="Wu L."/>
            <person name="Ma J."/>
        </authorList>
    </citation>
    <scope>NUCLEOTIDE SEQUENCE [LARGE SCALE GENOMIC DNA]</scope>
    <source>
        <strain evidence="2">CGMCC 4.7152</strain>
    </source>
</reference>
<comment type="caution">
    <text evidence="1">The sequence shown here is derived from an EMBL/GenBank/DDBJ whole genome shotgun (WGS) entry which is preliminary data.</text>
</comment>
<name>A0ABV9WCU7_9ACTN</name>
<accession>A0ABV9WCU7</accession>
<dbReference type="PANTHER" id="PTHR46191">
    <property type="match status" value="1"/>
</dbReference>
<dbReference type="PANTHER" id="PTHR46191:SF2">
    <property type="entry name" value="HALOACID DEHALOGENASE-LIKE HYDROLASE DOMAIN-CONTAINING PROTEIN 3"/>
    <property type="match status" value="1"/>
</dbReference>
<protein>
    <submittedName>
        <fullName evidence="1">HAD family hydrolase</fullName>
        <ecNumber evidence="1">3.1.3.-</ecNumber>
    </submittedName>
</protein>
<dbReference type="SFLD" id="SFLDG01129">
    <property type="entry name" value="C1.5:_HAD__Beta-PGM__Phosphata"/>
    <property type="match status" value="1"/>
</dbReference>
<dbReference type="Gene3D" id="3.40.50.1000">
    <property type="entry name" value="HAD superfamily/HAD-like"/>
    <property type="match status" value="1"/>
</dbReference>
<evidence type="ECO:0000313" key="1">
    <source>
        <dbReference type="EMBL" id="MFC5005365.1"/>
    </source>
</evidence>
<dbReference type="GO" id="GO:0016787">
    <property type="term" value="F:hydrolase activity"/>
    <property type="evidence" value="ECO:0007669"/>
    <property type="project" value="UniProtKB-KW"/>
</dbReference>
<organism evidence="1 2">
    <name type="scientific">Dactylosporangium cerinum</name>
    <dbReference type="NCBI Taxonomy" id="1434730"/>
    <lineage>
        <taxon>Bacteria</taxon>
        <taxon>Bacillati</taxon>
        <taxon>Actinomycetota</taxon>
        <taxon>Actinomycetes</taxon>
        <taxon>Micromonosporales</taxon>
        <taxon>Micromonosporaceae</taxon>
        <taxon>Dactylosporangium</taxon>
    </lineage>
</organism>
<dbReference type="EMBL" id="JBHSIU010000071">
    <property type="protein sequence ID" value="MFC5005365.1"/>
    <property type="molecule type" value="Genomic_DNA"/>
</dbReference>
<proteinExistence type="predicted"/>
<dbReference type="SUPFAM" id="SSF56784">
    <property type="entry name" value="HAD-like"/>
    <property type="match status" value="1"/>
</dbReference>
<dbReference type="RefSeq" id="WP_380126003.1">
    <property type="nucleotide sequence ID" value="NZ_JBHSIU010000071.1"/>
</dbReference>
<dbReference type="Pfam" id="PF00702">
    <property type="entry name" value="Hydrolase"/>
    <property type="match status" value="1"/>
</dbReference>
<keyword evidence="1" id="KW-0378">Hydrolase</keyword>
<keyword evidence="2" id="KW-1185">Reference proteome</keyword>
<sequence length="227" mass="24643">MIDAVVFDIGETLLDDTREWNAWADWLGVRRHTFSAVVGAVGASGRDNREAFAYFRHDFNLEHERAAREAAGCGQAIDEADLYVDVRPALSALRDAGVWVGIAGNQTARVGELLHSLRLPADAIATSARWGVGKPDPAFFDRVVSMAPTDRAGLLYVGDHRDHDLLAGCNAGVRTALIRRGPWGYLWHDEPKVRTAAAFVASGLTELVEMVLAERAGSPEVAPRTSP</sequence>
<dbReference type="InterPro" id="IPR036412">
    <property type="entry name" value="HAD-like_sf"/>
</dbReference>
<dbReference type="InterPro" id="IPR051828">
    <property type="entry name" value="HAD-like_hydrolase_domain"/>
</dbReference>
<dbReference type="SFLD" id="SFLDS00003">
    <property type="entry name" value="Haloacid_Dehalogenase"/>
    <property type="match status" value="1"/>
</dbReference>
<dbReference type="Proteomes" id="UP001595912">
    <property type="component" value="Unassembled WGS sequence"/>
</dbReference>
<gene>
    <name evidence="1" type="ORF">ACFPIJ_46985</name>
</gene>
<dbReference type="InterPro" id="IPR023214">
    <property type="entry name" value="HAD_sf"/>
</dbReference>
<dbReference type="EC" id="3.1.3.-" evidence="1"/>